<dbReference type="Proteomes" id="UP000017170">
    <property type="component" value="Unassembled WGS sequence"/>
</dbReference>
<dbReference type="AlphaFoldDB" id="U6SJV3"/>
<accession>U6SJV3</accession>
<protein>
    <submittedName>
        <fullName evidence="2">Uncharacterized protein</fullName>
    </submittedName>
</protein>
<dbReference type="EMBL" id="ATAE01000042">
    <property type="protein sequence ID" value="ERN51838.1"/>
    <property type="molecule type" value="Genomic_DNA"/>
</dbReference>
<keyword evidence="1" id="KW-1133">Transmembrane helix</keyword>
<name>U6SJV3_9BACI</name>
<evidence type="ECO:0000313" key="2">
    <source>
        <dbReference type="EMBL" id="ERN51838.1"/>
    </source>
</evidence>
<dbReference type="PATRIC" id="fig|1188261.3.peg.3226"/>
<organism evidence="2 3">
    <name type="scientific">Alkalihalophilus marmarensis DSM 21297</name>
    <dbReference type="NCBI Taxonomy" id="1188261"/>
    <lineage>
        <taxon>Bacteria</taxon>
        <taxon>Bacillati</taxon>
        <taxon>Bacillota</taxon>
        <taxon>Bacilli</taxon>
        <taxon>Bacillales</taxon>
        <taxon>Bacillaceae</taxon>
        <taxon>Alkalihalophilus</taxon>
    </lineage>
</organism>
<evidence type="ECO:0000256" key="1">
    <source>
        <dbReference type="SAM" id="Phobius"/>
    </source>
</evidence>
<keyword evidence="3" id="KW-1185">Reference proteome</keyword>
<sequence>MVYFELLLIPMVIMYILMSLDYPMRVGRNTYINYRGFKGIVYKVYSGLYALLVVGIAVHIGFLVSVPAYFLNGFLLFLASLLIAVGFLVLNFLMVMKRAELTAVVYETNEKEFDIE</sequence>
<dbReference type="RefSeq" id="WP_022629290.1">
    <property type="nucleotide sequence ID" value="NZ_ATAE01000042.1"/>
</dbReference>
<evidence type="ECO:0000313" key="3">
    <source>
        <dbReference type="Proteomes" id="UP000017170"/>
    </source>
</evidence>
<keyword evidence="1" id="KW-0812">Transmembrane</keyword>
<feature type="transmembrane region" description="Helical" evidence="1">
    <location>
        <begin position="44"/>
        <end position="64"/>
    </location>
</feature>
<reference evidence="2 3" key="1">
    <citation type="journal article" date="2013" name="Genome Announc.">
        <title>Genome Sequence of the Extreme Obligate Alkaliphile Bacillus marmarensis Strain DSM 21297.</title>
        <authorList>
            <person name="Wernick D.G."/>
            <person name="Choi K.Y."/>
            <person name="Tat C.A."/>
            <person name="Lafontaine Rivera J.G."/>
            <person name="Liao J.C."/>
        </authorList>
    </citation>
    <scope>NUCLEOTIDE SEQUENCE [LARGE SCALE GENOMIC DNA]</scope>
    <source>
        <strain evidence="2 3">DSM 21297</strain>
    </source>
</reference>
<comment type="caution">
    <text evidence="2">The sequence shown here is derived from an EMBL/GenBank/DDBJ whole genome shotgun (WGS) entry which is preliminary data.</text>
</comment>
<feature type="transmembrane region" description="Helical" evidence="1">
    <location>
        <begin position="6"/>
        <end position="23"/>
    </location>
</feature>
<keyword evidence="1" id="KW-0472">Membrane</keyword>
<proteinExistence type="predicted"/>
<feature type="transmembrane region" description="Helical" evidence="1">
    <location>
        <begin position="70"/>
        <end position="93"/>
    </location>
</feature>
<gene>
    <name evidence="2" type="ORF">A33I_18680</name>
</gene>